<dbReference type="AlphaFoldDB" id="G3I2N2"/>
<name>G3I2N2_CRIGR</name>
<dbReference type="EMBL" id="JH001140">
    <property type="protein sequence ID" value="EGW12750.1"/>
    <property type="molecule type" value="Genomic_DNA"/>
</dbReference>
<gene>
    <name evidence="1" type="ORF">I79_017673</name>
</gene>
<accession>G3I2N2</accession>
<evidence type="ECO:0000313" key="1">
    <source>
        <dbReference type="EMBL" id="EGW12750.1"/>
    </source>
</evidence>
<reference evidence="2" key="1">
    <citation type="journal article" date="2011" name="Nat. Biotechnol.">
        <title>The genomic sequence of the Chinese hamster ovary (CHO)-K1 cell line.</title>
        <authorList>
            <person name="Xu X."/>
            <person name="Nagarajan H."/>
            <person name="Lewis N.E."/>
            <person name="Pan S."/>
            <person name="Cai Z."/>
            <person name="Liu X."/>
            <person name="Chen W."/>
            <person name="Xie M."/>
            <person name="Wang W."/>
            <person name="Hammond S."/>
            <person name="Andersen M.R."/>
            <person name="Neff N."/>
            <person name="Passarelli B."/>
            <person name="Koh W."/>
            <person name="Fan H.C."/>
            <person name="Wang J."/>
            <person name="Gui Y."/>
            <person name="Lee K.H."/>
            <person name="Betenbaugh M.J."/>
            <person name="Quake S.R."/>
            <person name="Famili I."/>
            <person name="Palsson B.O."/>
            <person name="Wang J."/>
        </authorList>
    </citation>
    <scope>NUCLEOTIDE SEQUENCE [LARGE SCALE GENOMIC DNA]</scope>
    <source>
        <strain evidence="2">CHO K1 cell line</strain>
    </source>
</reference>
<dbReference type="Proteomes" id="UP000001075">
    <property type="component" value="Unassembled WGS sequence"/>
</dbReference>
<evidence type="ECO:0000313" key="2">
    <source>
        <dbReference type="Proteomes" id="UP000001075"/>
    </source>
</evidence>
<sequence length="59" mass="6710">MDLNLTNILYSRSFFFLSQTEVLREAEKVDGVSTQLETYVLAHSFNLDSTESSSPLFAF</sequence>
<protein>
    <submittedName>
        <fullName evidence="1">Uncharacterized protein</fullName>
    </submittedName>
</protein>
<organism evidence="1 2">
    <name type="scientific">Cricetulus griseus</name>
    <name type="common">Chinese hamster</name>
    <name type="synonym">Cricetulus barabensis griseus</name>
    <dbReference type="NCBI Taxonomy" id="10029"/>
    <lineage>
        <taxon>Eukaryota</taxon>
        <taxon>Metazoa</taxon>
        <taxon>Chordata</taxon>
        <taxon>Craniata</taxon>
        <taxon>Vertebrata</taxon>
        <taxon>Euteleostomi</taxon>
        <taxon>Mammalia</taxon>
        <taxon>Eutheria</taxon>
        <taxon>Euarchontoglires</taxon>
        <taxon>Glires</taxon>
        <taxon>Rodentia</taxon>
        <taxon>Myomorpha</taxon>
        <taxon>Muroidea</taxon>
        <taxon>Cricetidae</taxon>
        <taxon>Cricetinae</taxon>
        <taxon>Cricetulus</taxon>
    </lineage>
</organism>
<dbReference type="InParanoid" id="G3I2N2"/>
<proteinExistence type="predicted"/>